<evidence type="ECO:0000313" key="2">
    <source>
        <dbReference type="EMBL" id="CAE7241827.1"/>
    </source>
</evidence>
<keyword evidence="1" id="KW-1133">Transmembrane helix</keyword>
<gene>
    <name evidence="2" type="ORF">SPIL2461_LOCUS4222</name>
</gene>
<keyword evidence="3" id="KW-1185">Reference proteome</keyword>
<dbReference type="OrthoDB" id="416367at2759"/>
<dbReference type="EMBL" id="CAJNIZ010005435">
    <property type="protein sequence ID" value="CAE7241827.1"/>
    <property type="molecule type" value="Genomic_DNA"/>
</dbReference>
<sequence length="404" mass="44148">MIGPMAWHSSGTFQPVMNIEAPKSSWEMAICCCFLCCYSCVASASHCLLLPVFLIRGVLGAVRGVLVGIVLAPAYSVACAVTALVWTPRMFCRSCKALHTKFCCAALVSLLVLPLRAPLMLTVSLPVILFVTTSWVAMATAFYPEYGCRHLLVGGVCADDEDESGVMELLRKAFQDIWAYHRNFDFSDGEDPVEQPVTMFGAPSEEDSPTFEPTTSQTSLTWRHLLGEFSMKDVWEACLRRAVTLGVELHASGRISTDDLDGMEPFLFLGIPAVAVVQLVRRSVGKDGLVFEDRMNVTSSNRPHNAFADGIWHSAMRAKRALSEAIEVSPLSDADIEFLELACLNRPTVSLQQLDVDAVRRLQLNGVVTAAVELAIFASRSAQFKASMGSVFQEILAKVEPQTA</sequence>
<protein>
    <submittedName>
        <fullName evidence="2">Uncharacterized protein</fullName>
    </submittedName>
</protein>
<organism evidence="2 3">
    <name type="scientific">Symbiodinium pilosum</name>
    <name type="common">Dinoflagellate</name>
    <dbReference type="NCBI Taxonomy" id="2952"/>
    <lineage>
        <taxon>Eukaryota</taxon>
        <taxon>Sar</taxon>
        <taxon>Alveolata</taxon>
        <taxon>Dinophyceae</taxon>
        <taxon>Suessiales</taxon>
        <taxon>Symbiodiniaceae</taxon>
        <taxon>Symbiodinium</taxon>
    </lineage>
</organism>
<reference evidence="2" key="1">
    <citation type="submission" date="2021-02" db="EMBL/GenBank/DDBJ databases">
        <authorList>
            <person name="Dougan E. K."/>
            <person name="Rhodes N."/>
            <person name="Thang M."/>
            <person name="Chan C."/>
        </authorList>
    </citation>
    <scope>NUCLEOTIDE SEQUENCE</scope>
</reference>
<feature type="transmembrane region" description="Helical" evidence="1">
    <location>
        <begin position="60"/>
        <end position="86"/>
    </location>
</feature>
<dbReference type="Proteomes" id="UP000649617">
    <property type="component" value="Unassembled WGS sequence"/>
</dbReference>
<evidence type="ECO:0000256" key="1">
    <source>
        <dbReference type="SAM" id="Phobius"/>
    </source>
</evidence>
<name>A0A812LI23_SYMPI</name>
<comment type="caution">
    <text evidence="2">The sequence shown here is derived from an EMBL/GenBank/DDBJ whole genome shotgun (WGS) entry which is preliminary data.</text>
</comment>
<keyword evidence="1" id="KW-0812">Transmembrane</keyword>
<proteinExistence type="predicted"/>
<dbReference type="AlphaFoldDB" id="A0A812LI23"/>
<evidence type="ECO:0000313" key="3">
    <source>
        <dbReference type="Proteomes" id="UP000649617"/>
    </source>
</evidence>
<accession>A0A812LI23</accession>
<keyword evidence="1" id="KW-0472">Membrane</keyword>